<dbReference type="AlphaFoldDB" id="X1S3J5"/>
<dbReference type="InterPro" id="IPR036291">
    <property type="entry name" value="NAD(P)-bd_dom_sf"/>
</dbReference>
<comment type="caution">
    <text evidence="2">The sequence shown here is derived from an EMBL/GenBank/DDBJ whole genome shotgun (WGS) entry which is preliminary data.</text>
</comment>
<evidence type="ECO:0000259" key="1">
    <source>
        <dbReference type="Pfam" id="PF01370"/>
    </source>
</evidence>
<accession>X1S3J5</accession>
<reference evidence="2" key="1">
    <citation type="journal article" date="2014" name="Front. Microbiol.">
        <title>High frequency of phylogenetically diverse reductive dehalogenase-homologous genes in deep subseafloor sedimentary metagenomes.</title>
        <authorList>
            <person name="Kawai M."/>
            <person name="Futagami T."/>
            <person name="Toyoda A."/>
            <person name="Takaki Y."/>
            <person name="Nishi S."/>
            <person name="Hori S."/>
            <person name="Arai W."/>
            <person name="Tsubouchi T."/>
            <person name="Morono Y."/>
            <person name="Uchiyama I."/>
            <person name="Ito T."/>
            <person name="Fujiyama A."/>
            <person name="Inagaki F."/>
            <person name="Takami H."/>
        </authorList>
    </citation>
    <scope>NUCLEOTIDE SEQUENCE</scope>
    <source>
        <strain evidence="2">Expedition CK06-06</strain>
    </source>
</reference>
<evidence type="ECO:0000313" key="2">
    <source>
        <dbReference type="EMBL" id="GAI69980.1"/>
    </source>
</evidence>
<dbReference type="EMBL" id="BARW01000824">
    <property type="protein sequence ID" value="GAI69980.1"/>
    <property type="molecule type" value="Genomic_DNA"/>
</dbReference>
<name>X1S3J5_9ZZZZ</name>
<gene>
    <name evidence="2" type="ORF">S12H4_03065</name>
</gene>
<organism evidence="2">
    <name type="scientific">marine sediment metagenome</name>
    <dbReference type="NCBI Taxonomy" id="412755"/>
    <lineage>
        <taxon>unclassified sequences</taxon>
        <taxon>metagenomes</taxon>
        <taxon>ecological metagenomes</taxon>
    </lineage>
</organism>
<protein>
    <recommendedName>
        <fullName evidence="1">NAD-dependent epimerase/dehydratase domain-containing protein</fullName>
    </recommendedName>
</protein>
<dbReference type="PANTHER" id="PTHR43245:SF51">
    <property type="entry name" value="SHORT CHAIN DEHYDROGENASE_REDUCTASE FAMILY 42E, MEMBER 2"/>
    <property type="match status" value="1"/>
</dbReference>
<dbReference type="PANTHER" id="PTHR43245">
    <property type="entry name" value="BIFUNCTIONAL POLYMYXIN RESISTANCE PROTEIN ARNA"/>
    <property type="match status" value="1"/>
</dbReference>
<dbReference type="Gene3D" id="3.40.50.720">
    <property type="entry name" value="NAD(P)-binding Rossmann-like Domain"/>
    <property type="match status" value="1"/>
</dbReference>
<dbReference type="Pfam" id="PF01370">
    <property type="entry name" value="Epimerase"/>
    <property type="match status" value="1"/>
</dbReference>
<dbReference type="SUPFAM" id="SSF51735">
    <property type="entry name" value="NAD(P)-binding Rossmann-fold domains"/>
    <property type="match status" value="1"/>
</dbReference>
<feature type="domain" description="NAD-dependent epimerase/dehydratase" evidence="1">
    <location>
        <begin position="3"/>
        <end position="117"/>
    </location>
</feature>
<dbReference type="InterPro" id="IPR050177">
    <property type="entry name" value="Lipid_A_modif_metabolic_enz"/>
</dbReference>
<proteinExistence type="predicted"/>
<sequence>MAILVTGASGFLGTALVSKLLAKGHRVYGLSRHPPEARDNLISLKGDILEHNLGLSEVPVDIRAVHHLAAIHRLGEDKDGSIWKTNVEGTQNVIDFCLKHNIPHLYFTSTAYTQGRNVYERSKALCETMVKASAIPKVTIFKPPIIMGTAEHFYPGHFSQFVALVMKIHQRAEIVRRKIEGTLRLPLIEPVFRMRANPEGKLNLIPIDAVVDAMAEIKKEGTFWLTHPDPPTLTQLVEWVGSLIMVKIQIEPLFRATPVEAVFTKLSAAFTPYLWGDDFPSDLRKCPPITKEFITSTITLATTSGFSLMNLGKGALGKRLGSKSPGLVILPTSSAT</sequence>
<dbReference type="InterPro" id="IPR001509">
    <property type="entry name" value="Epimerase_deHydtase"/>
</dbReference>